<name>A0AC35TH63_9BILA</name>
<organism evidence="1 2">
    <name type="scientific">Rhabditophanes sp. KR3021</name>
    <dbReference type="NCBI Taxonomy" id="114890"/>
    <lineage>
        <taxon>Eukaryota</taxon>
        <taxon>Metazoa</taxon>
        <taxon>Ecdysozoa</taxon>
        <taxon>Nematoda</taxon>
        <taxon>Chromadorea</taxon>
        <taxon>Rhabditida</taxon>
        <taxon>Tylenchina</taxon>
        <taxon>Panagrolaimomorpha</taxon>
        <taxon>Strongyloidoidea</taxon>
        <taxon>Alloionematidae</taxon>
        <taxon>Rhabditophanes</taxon>
    </lineage>
</organism>
<dbReference type="WBParaSite" id="RSKR_0000052100.1">
    <property type="protein sequence ID" value="RSKR_0000052100.1"/>
    <property type="gene ID" value="RSKR_0000052100"/>
</dbReference>
<accession>A0AC35TH63</accession>
<protein>
    <submittedName>
        <fullName evidence="2">HSF_DOMAIN domain-containing protein</fullName>
    </submittedName>
</protein>
<sequence length="529" mass="61427">MSNHFDANRALAIPNNQTQLAKAETEDERESLFVRKLWRIVNDPDLDQKIEWDRSGSSFHIKRPDEFGRDVLPNHFKHNNLQSFIRQLNMYGFKKNTAIDKTSLVGCQTAADHLEFSHPYFKRGQSHLLRRIVRKQSVAKINPNHSTQFAIQNLIPKQEPYGDIKHLLDEIKILRERQTQTERKLQELTTSNDEVWKEIDCFRNKHRIQQSVIKKLCGVISILGRSSNQPKRLGKRHMLAIDEIDAKKPRGSRLPIMPRNNRINQQNSDEYNANRALNAIINGLERNLDPNERIYDDEDYGDEDEDGPIISDITENDILQEALMDDGLYDEPLLPPPRFKQKQNIQNTVQRSLQSVRPIRNNQMIMANPNRMVSSQPQRIYRNVQNNGMINVPQQSIVSNQQIHYENNMQCNPQFDNIQQMQQHQPVNIGMKNNYDTQQIGSYSNPPLNNTILPDDLSEYLVDAQQSSIHPDSPLDEKNPFGLTEERQNHLNEFTQSFDGVDESINNVRGCIAELWDTEDTAYDNYNSI</sequence>
<proteinExistence type="predicted"/>
<dbReference type="Proteomes" id="UP000095286">
    <property type="component" value="Unplaced"/>
</dbReference>
<reference evidence="2" key="1">
    <citation type="submission" date="2016-11" db="UniProtKB">
        <authorList>
            <consortium name="WormBaseParasite"/>
        </authorList>
    </citation>
    <scope>IDENTIFICATION</scope>
    <source>
        <strain evidence="2">KR3021</strain>
    </source>
</reference>
<evidence type="ECO:0000313" key="1">
    <source>
        <dbReference type="Proteomes" id="UP000095286"/>
    </source>
</evidence>
<evidence type="ECO:0000313" key="2">
    <source>
        <dbReference type="WBParaSite" id="RSKR_0000052100.1"/>
    </source>
</evidence>